<dbReference type="Pfam" id="PF25825">
    <property type="entry name" value="SAPC2_N"/>
    <property type="match status" value="1"/>
</dbReference>
<dbReference type="PANTHER" id="PTHR14907">
    <property type="entry name" value="FI14130P"/>
    <property type="match status" value="1"/>
</dbReference>
<feature type="compositionally biased region" description="Basic and acidic residues" evidence="1">
    <location>
        <begin position="141"/>
        <end position="156"/>
    </location>
</feature>
<dbReference type="InterPro" id="IPR026828">
    <property type="entry name" value="SAPC2_1/2"/>
</dbReference>
<dbReference type="Pfam" id="PF11414">
    <property type="entry name" value="Suppressor_APC"/>
    <property type="match status" value="1"/>
</dbReference>
<evidence type="ECO:0000313" key="3">
    <source>
        <dbReference type="Ensembl" id="ENSPCLP00000015578.1"/>
    </source>
</evidence>
<dbReference type="InterPro" id="IPR057953">
    <property type="entry name" value="SAPC2_N"/>
</dbReference>
<dbReference type="Proteomes" id="UP000472261">
    <property type="component" value="Unplaced"/>
</dbReference>
<dbReference type="Ensembl" id="ENSPCLT00000020502.1">
    <property type="protein sequence ID" value="ENSPCLP00000015578.1"/>
    <property type="gene ID" value="ENSPCLG00000012700.1"/>
</dbReference>
<name>A0A669QBG3_PHACC</name>
<dbReference type="PANTHER" id="PTHR14907:SF3">
    <property type="entry name" value="SUPPRESSOR APC DOMAIN-CONTAINING PROTEIN 2"/>
    <property type="match status" value="1"/>
</dbReference>
<protein>
    <submittedName>
        <fullName evidence="3">Suppressor APC domain containing 2</fullName>
    </submittedName>
</protein>
<feature type="domain" description="Suppressor APC" evidence="2">
    <location>
        <begin position="21"/>
        <end position="93"/>
    </location>
</feature>
<feature type="compositionally biased region" description="Gly residues" evidence="1">
    <location>
        <begin position="96"/>
        <end position="107"/>
    </location>
</feature>
<reference evidence="3" key="2">
    <citation type="submission" date="2025-09" db="UniProtKB">
        <authorList>
            <consortium name="Ensembl"/>
        </authorList>
    </citation>
    <scope>IDENTIFICATION</scope>
</reference>
<sequence length="410" mass="44565">MAPERGSRPSPAGPLPAGTEGLPRAFLQSLRTLFDILDDRRRGYVHLREIESRWQGAEARELPSGVLDGLRRAAPPSGYLTFERFVLGLRAALPGADGGVPGKGRAPGRGEPRDKERDKERGRGPAVTASRSLEKLPSPHGNEERRGQSGGHREPEPGQGQPRGRGIDVKSAGQSQGDGGHAGPGDVRRHQRGRAEHRRHTIANGVDFGMLKHMKELEQEKDFLLQGLEMVERAREWYHQHIHFMQERQRLLGKNKTSTDFLPDGSQSHLGHLIPKLQEVNRCLGDLLSAVGKPGNSTSALSRLTPTALAVSPASAGSQQAINMLKEQNRLLTKVSRDGGEENAQREPSEKEYVAVESDPSAWPTLVILEMGCGPIPLTTECPSCDGLGLFAQYGTVDVDIIGPATGKRL</sequence>
<accession>A0A669QBG3</accession>
<dbReference type="AlphaFoldDB" id="A0A669QBG3"/>
<keyword evidence="4" id="KW-1185">Reference proteome</keyword>
<evidence type="ECO:0000313" key="4">
    <source>
        <dbReference type="Proteomes" id="UP000472261"/>
    </source>
</evidence>
<evidence type="ECO:0000256" key="1">
    <source>
        <dbReference type="SAM" id="MobiDB-lite"/>
    </source>
</evidence>
<reference evidence="3" key="1">
    <citation type="submission" date="2025-08" db="UniProtKB">
        <authorList>
            <consortium name="Ensembl"/>
        </authorList>
    </citation>
    <scope>IDENTIFICATION</scope>
</reference>
<organism evidence="3 4">
    <name type="scientific">Phasianus colchicus</name>
    <name type="common">Common pheasant</name>
    <dbReference type="NCBI Taxonomy" id="9054"/>
    <lineage>
        <taxon>Eukaryota</taxon>
        <taxon>Metazoa</taxon>
        <taxon>Chordata</taxon>
        <taxon>Craniata</taxon>
        <taxon>Vertebrata</taxon>
        <taxon>Euteleostomi</taxon>
        <taxon>Archelosauria</taxon>
        <taxon>Archosauria</taxon>
        <taxon>Dinosauria</taxon>
        <taxon>Saurischia</taxon>
        <taxon>Theropoda</taxon>
        <taxon>Coelurosauria</taxon>
        <taxon>Aves</taxon>
        <taxon>Neognathae</taxon>
        <taxon>Galloanserae</taxon>
        <taxon>Galliformes</taxon>
        <taxon>Phasianidae</taxon>
        <taxon>Phasianinae</taxon>
        <taxon>Phasianus</taxon>
    </lineage>
</organism>
<feature type="compositionally biased region" description="Basic residues" evidence="1">
    <location>
        <begin position="189"/>
        <end position="201"/>
    </location>
</feature>
<evidence type="ECO:0000259" key="2">
    <source>
        <dbReference type="Pfam" id="PF25825"/>
    </source>
</evidence>
<feature type="region of interest" description="Disordered" evidence="1">
    <location>
        <begin position="93"/>
        <end position="201"/>
    </location>
</feature>
<feature type="compositionally biased region" description="Basic and acidic residues" evidence="1">
    <location>
        <begin position="108"/>
        <end position="123"/>
    </location>
</feature>
<feature type="region of interest" description="Disordered" evidence="1">
    <location>
        <begin position="1"/>
        <end position="21"/>
    </location>
</feature>
<proteinExistence type="predicted"/>